<proteinExistence type="predicted"/>
<evidence type="ECO:0000313" key="3">
    <source>
        <dbReference type="Proteomes" id="UP000649617"/>
    </source>
</evidence>
<feature type="non-terminal residue" evidence="2">
    <location>
        <position position="143"/>
    </location>
</feature>
<dbReference type="EMBL" id="CAJNIZ010046694">
    <property type="protein sequence ID" value="CAE7754337.1"/>
    <property type="molecule type" value="Genomic_DNA"/>
</dbReference>
<evidence type="ECO:0000313" key="2">
    <source>
        <dbReference type="EMBL" id="CAE7754337.1"/>
    </source>
</evidence>
<feature type="non-terminal residue" evidence="2">
    <location>
        <position position="1"/>
    </location>
</feature>
<name>A0A812XZW5_SYMPI</name>
<dbReference type="AlphaFoldDB" id="A0A812XZW5"/>
<feature type="transmembrane region" description="Helical" evidence="1">
    <location>
        <begin position="48"/>
        <end position="75"/>
    </location>
</feature>
<organism evidence="2 3">
    <name type="scientific">Symbiodinium pilosum</name>
    <name type="common">Dinoflagellate</name>
    <dbReference type="NCBI Taxonomy" id="2952"/>
    <lineage>
        <taxon>Eukaryota</taxon>
        <taxon>Sar</taxon>
        <taxon>Alveolata</taxon>
        <taxon>Dinophyceae</taxon>
        <taxon>Suessiales</taxon>
        <taxon>Symbiodiniaceae</taxon>
        <taxon>Symbiodinium</taxon>
    </lineage>
</organism>
<comment type="caution">
    <text evidence="2">The sequence shown here is derived from an EMBL/GenBank/DDBJ whole genome shotgun (WGS) entry which is preliminary data.</text>
</comment>
<gene>
    <name evidence="2" type="primary">ncsA</name>
    <name evidence="2" type="ORF">SPIL2461_LOCUS21887</name>
</gene>
<keyword evidence="1" id="KW-0812">Transmembrane</keyword>
<reference evidence="2" key="1">
    <citation type="submission" date="2021-02" db="EMBL/GenBank/DDBJ databases">
        <authorList>
            <person name="Dougan E. K."/>
            <person name="Rhodes N."/>
            <person name="Thang M."/>
            <person name="Chan C."/>
        </authorList>
    </citation>
    <scope>NUCLEOTIDE SEQUENCE</scope>
</reference>
<keyword evidence="1" id="KW-0472">Membrane</keyword>
<protein>
    <submittedName>
        <fullName evidence="2">NcsA protein</fullName>
    </submittedName>
</protein>
<keyword evidence="1" id="KW-1133">Transmembrane helix</keyword>
<sequence>VSSFCNGAIVLGLTNCAFAFYMQWRLVAALRSADEGGARAMLQEASTIVLYDVVFCIYVLLFAAGVIFCFFGIGWWQTCGVDSWSPFWSAFLLLMFALWSGVFSCCWGLSLGCWGALEGLGVSSSVARLFFGAASDASGSGPQ</sequence>
<feature type="transmembrane region" description="Helical" evidence="1">
    <location>
        <begin position="6"/>
        <end position="27"/>
    </location>
</feature>
<evidence type="ECO:0000256" key="1">
    <source>
        <dbReference type="SAM" id="Phobius"/>
    </source>
</evidence>
<keyword evidence="3" id="KW-1185">Reference proteome</keyword>
<dbReference type="Proteomes" id="UP000649617">
    <property type="component" value="Unassembled WGS sequence"/>
</dbReference>
<dbReference type="OrthoDB" id="10342067at2759"/>
<feature type="transmembrane region" description="Helical" evidence="1">
    <location>
        <begin position="87"/>
        <end position="109"/>
    </location>
</feature>
<accession>A0A812XZW5</accession>